<evidence type="ECO:0000313" key="3">
    <source>
        <dbReference type="Proteomes" id="UP001596109"/>
    </source>
</evidence>
<evidence type="ECO:0000256" key="1">
    <source>
        <dbReference type="SAM" id="Phobius"/>
    </source>
</evidence>
<keyword evidence="1" id="KW-0472">Membrane</keyword>
<dbReference type="Proteomes" id="UP001596109">
    <property type="component" value="Unassembled WGS sequence"/>
</dbReference>
<feature type="transmembrane region" description="Helical" evidence="1">
    <location>
        <begin position="6"/>
        <end position="35"/>
    </location>
</feature>
<dbReference type="RefSeq" id="WP_381438373.1">
    <property type="nucleotide sequence ID" value="NZ_JBHSNO010000015.1"/>
</dbReference>
<organism evidence="2 3">
    <name type="scientific">Sporosarcina soli</name>
    <dbReference type="NCBI Taxonomy" id="334736"/>
    <lineage>
        <taxon>Bacteria</taxon>
        <taxon>Bacillati</taxon>
        <taxon>Bacillota</taxon>
        <taxon>Bacilli</taxon>
        <taxon>Bacillales</taxon>
        <taxon>Caryophanaceae</taxon>
        <taxon>Sporosarcina</taxon>
    </lineage>
</organism>
<name>A0ABW0TQ70_9BACL</name>
<proteinExistence type="predicted"/>
<keyword evidence="1" id="KW-1133">Transmembrane helix</keyword>
<dbReference type="EMBL" id="JBHSNO010000015">
    <property type="protein sequence ID" value="MFC5591060.1"/>
    <property type="molecule type" value="Genomic_DNA"/>
</dbReference>
<gene>
    <name evidence="2" type="ORF">ACFPRA_19450</name>
</gene>
<protein>
    <submittedName>
        <fullName evidence="2">Uncharacterized protein</fullName>
    </submittedName>
</protein>
<keyword evidence="1" id="KW-0812">Transmembrane</keyword>
<accession>A0ABW0TQ70</accession>
<keyword evidence="3" id="KW-1185">Reference proteome</keyword>
<evidence type="ECO:0000313" key="2">
    <source>
        <dbReference type="EMBL" id="MFC5591060.1"/>
    </source>
</evidence>
<comment type="caution">
    <text evidence="2">The sequence shown here is derived from an EMBL/GenBank/DDBJ whole genome shotgun (WGS) entry which is preliminary data.</text>
</comment>
<sequence>MVDKPLALYIVTGGIIGLFFGGMWQGISAMVLIYIAQRLELLTRIIENKKAEDK</sequence>
<reference evidence="3" key="1">
    <citation type="journal article" date="2019" name="Int. J. Syst. Evol. Microbiol.">
        <title>The Global Catalogue of Microorganisms (GCM) 10K type strain sequencing project: providing services to taxonomists for standard genome sequencing and annotation.</title>
        <authorList>
            <consortium name="The Broad Institute Genomics Platform"/>
            <consortium name="The Broad Institute Genome Sequencing Center for Infectious Disease"/>
            <person name="Wu L."/>
            <person name="Ma J."/>
        </authorList>
    </citation>
    <scope>NUCLEOTIDE SEQUENCE [LARGE SCALE GENOMIC DNA]</scope>
    <source>
        <strain evidence="3">CGMCC 4.1434</strain>
    </source>
</reference>